<name>A0ABS9MF73_9FIRM</name>
<accession>A0ABS9MF73</accession>
<sequence length="428" mass="49047">MKAKKSADWRRLDNAAKIFPCTSTKADTKVFRFSCELTEPVDQPTLQLALERALEVFPGYRCSLRRGMFWYYLEDSTEQPIVREEYRPPCSALYEKGSRGLLFEVTYFRRRINFEVYHALTDGTGAVQFLRVLVYHYLTIRHADRFADALPALDYDASATEKMDDSFRKYYTRKRKQHEASPKAYKLRGPSLPDHRIAVIEGAMPVKAVLQKAHEYGATMTVFCAALLMCSIEKEMAMRHKKRPVVLAVPVNLRSYFPSGSARNFFSVIQARYHFRKNSNRLEDVIASLHDTFESELTQEKMEGRLNQFVQYDFNPVARIAPLVVKDFVMRIGYDLSASKETAAISNVGKIDMPPELREYIRLFDVFVSTSRLQVCMCSFGDQLTASFTAPFVSTDIQKNFFRFLTGMGIPVEITSNVPFGAGEGDRK</sequence>
<dbReference type="EMBL" id="JAKNHQ010000001">
    <property type="protein sequence ID" value="MCG4609445.1"/>
    <property type="molecule type" value="Genomic_DNA"/>
</dbReference>
<evidence type="ECO:0000313" key="2">
    <source>
        <dbReference type="Proteomes" id="UP001298681"/>
    </source>
</evidence>
<organism evidence="1 2">
    <name type="scientific">Anaeromassilibacillus senegalensis</name>
    <dbReference type="NCBI Taxonomy" id="1673717"/>
    <lineage>
        <taxon>Bacteria</taxon>
        <taxon>Bacillati</taxon>
        <taxon>Bacillota</taxon>
        <taxon>Clostridia</taxon>
        <taxon>Eubacteriales</taxon>
        <taxon>Acutalibacteraceae</taxon>
        <taxon>Anaeromassilibacillus</taxon>
    </lineage>
</organism>
<dbReference type="RefSeq" id="WP_087234989.1">
    <property type="nucleotide sequence ID" value="NZ_JAKNHQ010000001.1"/>
</dbReference>
<reference evidence="1 2" key="1">
    <citation type="submission" date="2022-01" db="EMBL/GenBank/DDBJ databases">
        <title>Collection of gut derived symbiotic bacterial strains cultured from healthy donors.</title>
        <authorList>
            <person name="Lin H."/>
            <person name="Kohout C."/>
            <person name="Waligurski E."/>
            <person name="Pamer E.G."/>
        </authorList>
    </citation>
    <scope>NUCLEOTIDE SEQUENCE [LARGE SCALE GENOMIC DNA]</scope>
    <source>
        <strain evidence="1 2">DFI.7.58</strain>
    </source>
</reference>
<evidence type="ECO:0000313" key="1">
    <source>
        <dbReference type="EMBL" id="MCG4609445.1"/>
    </source>
</evidence>
<proteinExistence type="predicted"/>
<keyword evidence="2" id="KW-1185">Reference proteome</keyword>
<comment type="caution">
    <text evidence="1">The sequence shown here is derived from an EMBL/GenBank/DDBJ whole genome shotgun (WGS) entry which is preliminary data.</text>
</comment>
<dbReference type="Proteomes" id="UP001298681">
    <property type="component" value="Unassembled WGS sequence"/>
</dbReference>
<evidence type="ECO:0008006" key="3">
    <source>
        <dbReference type="Google" id="ProtNLM"/>
    </source>
</evidence>
<gene>
    <name evidence="1" type="ORF">L0P57_00595</name>
</gene>
<protein>
    <recommendedName>
        <fullName evidence="3">Alcohol acetyltransferase</fullName>
    </recommendedName>
</protein>